<dbReference type="PANTHER" id="PTHR47723:SF19">
    <property type="entry name" value="POLYNUCLEOTIDYL TRANSFERASE, RIBONUCLEASE H-LIKE SUPERFAMILY PROTEIN"/>
    <property type="match status" value="1"/>
</dbReference>
<dbReference type="InterPro" id="IPR036397">
    <property type="entry name" value="RNaseH_sf"/>
</dbReference>
<dbReference type="InterPro" id="IPR053151">
    <property type="entry name" value="RNase_H-like"/>
</dbReference>
<dbReference type="InterPro" id="IPR002156">
    <property type="entry name" value="RNaseH_domain"/>
</dbReference>
<dbReference type="InterPro" id="IPR012337">
    <property type="entry name" value="RNaseH-like_sf"/>
</dbReference>
<feature type="domain" description="RNase H type-1" evidence="1">
    <location>
        <begin position="9"/>
        <end position="109"/>
    </location>
</feature>
<evidence type="ECO:0000313" key="2">
    <source>
        <dbReference type="EMBL" id="CAK9180221.1"/>
    </source>
</evidence>
<dbReference type="EMBL" id="CAUOFW020007684">
    <property type="protein sequence ID" value="CAK9180221.1"/>
    <property type="molecule type" value="Genomic_DNA"/>
</dbReference>
<comment type="caution">
    <text evidence="2">The sequence shown here is derived from an EMBL/GenBank/DDBJ whole genome shotgun (WGS) entry which is preliminary data.</text>
</comment>
<dbReference type="Gene3D" id="3.30.420.10">
    <property type="entry name" value="Ribonuclease H-like superfamily/Ribonuclease H"/>
    <property type="match status" value="1"/>
</dbReference>
<dbReference type="PANTHER" id="PTHR47723">
    <property type="entry name" value="OS05G0353850 PROTEIN"/>
    <property type="match status" value="1"/>
</dbReference>
<organism evidence="2 3">
    <name type="scientific">Ilex paraguariensis</name>
    <name type="common">yerba mate</name>
    <dbReference type="NCBI Taxonomy" id="185542"/>
    <lineage>
        <taxon>Eukaryota</taxon>
        <taxon>Viridiplantae</taxon>
        <taxon>Streptophyta</taxon>
        <taxon>Embryophyta</taxon>
        <taxon>Tracheophyta</taxon>
        <taxon>Spermatophyta</taxon>
        <taxon>Magnoliopsida</taxon>
        <taxon>eudicotyledons</taxon>
        <taxon>Gunneridae</taxon>
        <taxon>Pentapetalae</taxon>
        <taxon>asterids</taxon>
        <taxon>campanulids</taxon>
        <taxon>Aquifoliales</taxon>
        <taxon>Aquifoliaceae</taxon>
        <taxon>Ilex</taxon>
    </lineage>
</organism>
<protein>
    <recommendedName>
        <fullName evidence="1">RNase H type-1 domain-containing protein</fullName>
    </recommendedName>
</protein>
<dbReference type="AlphaFoldDB" id="A0ABC8UGQ8"/>
<reference evidence="2 3" key="1">
    <citation type="submission" date="2024-02" db="EMBL/GenBank/DDBJ databases">
        <authorList>
            <person name="Vignale AGUSTIN F."/>
            <person name="Sosa J E."/>
            <person name="Modenutti C."/>
        </authorList>
    </citation>
    <scope>NUCLEOTIDE SEQUENCE [LARGE SCALE GENOMIC DNA]</scope>
</reference>
<evidence type="ECO:0000313" key="3">
    <source>
        <dbReference type="Proteomes" id="UP001642360"/>
    </source>
</evidence>
<dbReference type="SUPFAM" id="SSF53098">
    <property type="entry name" value="Ribonuclease H-like"/>
    <property type="match status" value="1"/>
</dbReference>
<name>A0ABC8UGQ8_9AQUA</name>
<dbReference type="CDD" id="cd06222">
    <property type="entry name" value="RNase_H_like"/>
    <property type="match status" value="1"/>
</dbReference>
<keyword evidence="3" id="KW-1185">Reference proteome</keyword>
<proteinExistence type="predicted"/>
<dbReference type="InterPro" id="IPR044730">
    <property type="entry name" value="RNase_H-like_dom_plant"/>
</dbReference>
<sequence length="118" mass="12840">MGAVFSSCGCSGVGVVLRNHEGHFLAGLSLKLVGQLSANNIEAWATFTAVRLGHELGFWRIVLEGASKVVTDAIQKTRSDFSEIGNFVEKIQAYGSSFESFSVSWIQRASRIYSLSHI</sequence>
<evidence type="ECO:0000259" key="1">
    <source>
        <dbReference type="Pfam" id="PF13456"/>
    </source>
</evidence>
<dbReference type="Proteomes" id="UP001642360">
    <property type="component" value="Unassembled WGS sequence"/>
</dbReference>
<dbReference type="Pfam" id="PF13456">
    <property type="entry name" value="RVT_3"/>
    <property type="match status" value="1"/>
</dbReference>
<accession>A0ABC8UGQ8</accession>
<gene>
    <name evidence="2" type="ORF">ILEXP_LOCUS50202</name>
</gene>